<dbReference type="InterPro" id="IPR000834">
    <property type="entry name" value="Peptidase_M14"/>
</dbReference>
<dbReference type="Gene3D" id="3.30.70.340">
    <property type="entry name" value="Metallocarboxypeptidase-like"/>
    <property type="match status" value="1"/>
</dbReference>
<evidence type="ECO:0000256" key="7">
    <source>
        <dbReference type="ARBA" id="ARBA00022833"/>
    </source>
</evidence>
<evidence type="ECO:0000256" key="10">
    <source>
        <dbReference type="ARBA" id="ARBA00025210"/>
    </source>
</evidence>
<keyword evidence="8" id="KW-1015">Disulfide bond</keyword>
<dbReference type="Gene3D" id="3.40.630.10">
    <property type="entry name" value="Zn peptidases"/>
    <property type="match status" value="1"/>
</dbReference>
<comment type="cofactor">
    <cofactor evidence="1">
        <name>Zn(2+)</name>
        <dbReference type="ChEBI" id="CHEBI:29105"/>
    </cofactor>
</comment>
<dbReference type="PANTHER" id="PTHR11705:SF147">
    <property type="entry name" value="INACTIVE METALLOCARBOXYPEPTIDASE ECM14"/>
    <property type="match status" value="1"/>
</dbReference>
<feature type="signal peptide" evidence="14">
    <location>
        <begin position="1"/>
        <end position="19"/>
    </location>
</feature>
<keyword evidence="6 14" id="KW-0732">Signal</keyword>
<evidence type="ECO:0000256" key="2">
    <source>
        <dbReference type="ARBA" id="ARBA00004613"/>
    </source>
</evidence>
<dbReference type="SMART" id="SM00631">
    <property type="entry name" value="Zn_pept"/>
    <property type="match status" value="1"/>
</dbReference>
<comment type="subcellular location">
    <subcellularLocation>
        <location evidence="2">Secreted</location>
    </subcellularLocation>
</comment>
<dbReference type="InterPro" id="IPR036990">
    <property type="entry name" value="M14A-like_propep"/>
</dbReference>
<comment type="function">
    <text evidence="10">Inactive carboxypeptidase that may play a role in cell wall organization and biogenesis.</text>
</comment>
<evidence type="ECO:0000256" key="4">
    <source>
        <dbReference type="ARBA" id="ARBA00022525"/>
    </source>
</evidence>
<keyword evidence="17" id="KW-1185">Reference proteome</keyword>
<dbReference type="Proteomes" id="UP001623330">
    <property type="component" value="Unassembled WGS sequence"/>
</dbReference>
<dbReference type="InterPro" id="IPR057246">
    <property type="entry name" value="CARBOXYPEPT_ZN_1"/>
</dbReference>
<keyword evidence="7" id="KW-0862">Zinc</keyword>
<evidence type="ECO:0000256" key="13">
    <source>
        <dbReference type="PROSITE-ProRule" id="PRU01379"/>
    </source>
</evidence>
<evidence type="ECO:0000256" key="9">
    <source>
        <dbReference type="ARBA" id="ARBA00023180"/>
    </source>
</evidence>
<dbReference type="EMBL" id="JBEVYD010000012">
    <property type="protein sequence ID" value="KAL3229230.1"/>
    <property type="molecule type" value="Genomic_DNA"/>
</dbReference>
<dbReference type="InterPro" id="IPR057247">
    <property type="entry name" value="CARBOXYPEPT_ZN_2"/>
</dbReference>
<dbReference type="SUPFAM" id="SSF53187">
    <property type="entry name" value="Zn-dependent exopeptidases"/>
    <property type="match status" value="1"/>
</dbReference>
<keyword evidence="4" id="KW-0964">Secreted</keyword>
<accession>A0ABR4NN53</accession>
<evidence type="ECO:0000313" key="16">
    <source>
        <dbReference type="EMBL" id="KAL3229230.1"/>
    </source>
</evidence>
<evidence type="ECO:0000256" key="5">
    <source>
        <dbReference type="ARBA" id="ARBA00022723"/>
    </source>
</evidence>
<dbReference type="PROSITE" id="PS52035">
    <property type="entry name" value="PEPTIDASE_M14"/>
    <property type="match status" value="1"/>
</dbReference>
<feature type="domain" description="Peptidase M14" evidence="15">
    <location>
        <begin position="132"/>
        <end position="438"/>
    </location>
</feature>
<keyword evidence="5" id="KW-0479">Metal-binding</keyword>
<dbReference type="PRINTS" id="PR00765">
    <property type="entry name" value="CRBOXYPTASEA"/>
</dbReference>
<evidence type="ECO:0000256" key="8">
    <source>
        <dbReference type="ARBA" id="ARBA00023157"/>
    </source>
</evidence>
<evidence type="ECO:0000256" key="12">
    <source>
        <dbReference type="ARBA" id="ARBA00026213"/>
    </source>
</evidence>
<dbReference type="CDD" id="cd03860">
    <property type="entry name" value="M14_CP_A-B_like"/>
    <property type="match status" value="1"/>
</dbReference>
<proteinExistence type="inferred from homology"/>
<dbReference type="SUPFAM" id="SSF54897">
    <property type="entry name" value="Protease propeptides/inhibitors"/>
    <property type="match status" value="1"/>
</dbReference>
<gene>
    <name evidence="16" type="ORF">RNJ44_02317</name>
</gene>
<evidence type="ECO:0000256" key="11">
    <source>
        <dbReference type="ARBA" id="ARBA00026187"/>
    </source>
</evidence>
<evidence type="ECO:0000256" key="1">
    <source>
        <dbReference type="ARBA" id="ARBA00001947"/>
    </source>
</evidence>
<evidence type="ECO:0000256" key="6">
    <source>
        <dbReference type="ARBA" id="ARBA00022729"/>
    </source>
</evidence>
<evidence type="ECO:0000256" key="3">
    <source>
        <dbReference type="ARBA" id="ARBA00005988"/>
    </source>
</evidence>
<name>A0ABR4NN53_9SACH</name>
<feature type="chain" id="PRO_5045320222" description="Inactive metallocarboxypeptidase ECM14" evidence="14">
    <location>
        <begin position="20"/>
        <end position="443"/>
    </location>
</feature>
<evidence type="ECO:0000256" key="14">
    <source>
        <dbReference type="SAM" id="SignalP"/>
    </source>
</evidence>
<dbReference type="PROSITE" id="PS00132">
    <property type="entry name" value="CARBOXYPEPT_ZN_1"/>
    <property type="match status" value="1"/>
</dbReference>
<comment type="caution">
    <text evidence="16">The sequence shown here is derived from an EMBL/GenBank/DDBJ whole genome shotgun (WGS) entry which is preliminary data.</text>
</comment>
<dbReference type="PANTHER" id="PTHR11705">
    <property type="entry name" value="PROTEASE FAMILY M14 CARBOXYPEPTIDASE A,B"/>
    <property type="match status" value="1"/>
</dbReference>
<protein>
    <recommendedName>
        <fullName evidence="11">Inactive metallocarboxypeptidase ECM14</fullName>
    </recommendedName>
    <alternativeName>
        <fullName evidence="12">Inactive metallocarboxypeptidase ecm14</fullName>
    </alternativeName>
</protein>
<evidence type="ECO:0000313" key="17">
    <source>
        <dbReference type="Proteomes" id="UP001623330"/>
    </source>
</evidence>
<dbReference type="Pfam" id="PF00246">
    <property type="entry name" value="Peptidase_M14"/>
    <property type="match status" value="1"/>
</dbReference>
<evidence type="ECO:0000259" key="15">
    <source>
        <dbReference type="PROSITE" id="PS52035"/>
    </source>
</evidence>
<comment type="similarity">
    <text evidence="3 13">Belongs to the peptidase M14 family.</text>
</comment>
<dbReference type="PROSITE" id="PS00133">
    <property type="entry name" value="CARBOXYPEPT_ZN_2"/>
    <property type="match status" value="1"/>
</dbReference>
<sequence length="443" mass="50736">MVLMVTLTLTLAVWALVMGSSHQELDFDRYKVVRVWLNGTGYQDTHEMLREVVSTRDLDVWTHSSKFVDVRVPRDAVISVEHEVMIDDINSAIRDTMPTTEGKFMLDQIVFGQDEGFGADGLVGAESLFFDSFRTLDEIYNWMDRLQESFSDIVTVEVVGKTYEGRELRALHLCANKQDTNPEKKTIVITGGLHAREWISVSSACWAVAQLVGRYALGDSKETKYLEGLDFLVIPVFNPDGYEYTFTNNRLWRKNRQQTYLPVCQGIDIDHSFGYQWEANHVYPCSEEYSGEAPFEAMEARSWNEYLSNVKGEYNIYGYLDLHSYSQEILYPYAYSCDAVPRDLENLLELAYGLNKAVRTQSGHNYDVVAACKDRGADLMPELGAGSALDFMYHQRAHWAFQFKLRDTGNHGFLLPPRFIRPVGKETYAALNYFCDFLLDPEI</sequence>
<comment type="caution">
    <text evidence="13">Lacks conserved residue(s) required for the propagation of feature annotation.</text>
</comment>
<reference evidence="16 17" key="1">
    <citation type="submission" date="2024-05" db="EMBL/GenBank/DDBJ databases">
        <title>Long read based assembly of the Candida bracarensis genome reveals expanded adhesin content.</title>
        <authorList>
            <person name="Marcet-Houben M."/>
            <person name="Ksiezopolska E."/>
            <person name="Gabaldon T."/>
        </authorList>
    </citation>
    <scope>NUCLEOTIDE SEQUENCE [LARGE SCALE GENOMIC DNA]</scope>
    <source>
        <strain evidence="16 17">CBM6</strain>
    </source>
</reference>
<keyword evidence="9" id="KW-0325">Glycoprotein</keyword>
<organism evidence="16 17">
    <name type="scientific">Nakaseomyces bracarensis</name>
    <dbReference type="NCBI Taxonomy" id="273131"/>
    <lineage>
        <taxon>Eukaryota</taxon>
        <taxon>Fungi</taxon>
        <taxon>Dikarya</taxon>
        <taxon>Ascomycota</taxon>
        <taxon>Saccharomycotina</taxon>
        <taxon>Saccharomycetes</taxon>
        <taxon>Saccharomycetales</taxon>
        <taxon>Saccharomycetaceae</taxon>
        <taxon>Nakaseomyces</taxon>
    </lineage>
</organism>